<keyword evidence="3" id="KW-1185">Reference proteome</keyword>
<feature type="transmembrane region" description="Helical" evidence="1">
    <location>
        <begin position="25"/>
        <end position="45"/>
    </location>
</feature>
<keyword evidence="1" id="KW-0812">Transmembrane</keyword>
<keyword evidence="1" id="KW-1133">Transmembrane helix</keyword>
<dbReference type="Proteomes" id="UP001469553">
    <property type="component" value="Unassembled WGS sequence"/>
</dbReference>
<evidence type="ECO:0000313" key="3">
    <source>
        <dbReference type="Proteomes" id="UP001469553"/>
    </source>
</evidence>
<evidence type="ECO:0000313" key="2">
    <source>
        <dbReference type="EMBL" id="MEQ2306802.1"/>
    </source>
</evidence>
<sequence length="129" mass="14992">MCDYHRKDFPHYKHFRGQFYCRKFWAIKIVFLGFSFSILFCFFFTDENIITNEASSRGHISCFPPPPLVPPETPSLRDPSSPLCSGSKRFSCNPIILPPAAYLLFIKQHFKSTRGHIRISELLLGVYKQ</sequence>
<gene>
    <name evidence="2" type="ORF">AMECASPLE_011985</name>
</gene>
<organism evidence="2 3">
    <name type="scientific">Ameca splendens</name>
    <dbReference type="NCBI Taxonomy" id="208324"/>
    <lineage>
        <taxon>Eukaryota</taxon>
        <taxon>Metazoa</taxon>
        <taxon>Chordata</taxon>
        <taxon>Craniata</taxon>
        <taxon>Vertebrata</taxon>
        <taxon>Euteleostomi</taxon>
        <taxon>Actinopterygii</taxon>
        <taxon>Neopterygii</taxon>
        <taxon>Teleostei</taxon>
        <taxon>Neoteleostei</taxon>
        <taxon>Acanthomorphata</taxon>
        <taxon>Ovalentaria</taxon>
        <taxon>Atherinomorphae</taxon>
        <taxon>Cyprinodontiformes</taxon>
        <taxon>Goodeidae</taxon>
        <taxon>Ameca</taxon>
    </lineage>
</organism>
<name>A0ABV0ZLW1_9TELE</name>
<keyword evidence="1" id="KW-0472">Membrane</keyword>
<comment type="caution">
    <text evidence="2">The sequence shown here is derived from an EMBL/GenBank/DDBJ whole genome shotgun (WGS) entry which is preliminary data.</text>
</comment>
<proteinExistence type="predicted"/>
<dbReference type="EMBL" id="JAHRIP010066571">
    <property type="protein sequence ID" value="MEQ2306802.1"/>
    <property type="molecule type" value="Genomic_DNA"/>
</dbReference>
<protein>
    <submittedName>
        <fullName evidence="2">Uncharacterized protein</fullName>
    </submittedName>
</protein>
<accession>A0ABV0ZLW1</accession>
<evidence type="ECO:0000256" key="1">
    <source>
        <dbReference type="SAM" id="Phobius"/>
    </source>
</evidence>
<reference evidence="2 3" key="1">
    <citation type="submission" date="2021-06" db="EMBL/GenBank/DDBJ databases">
        <authorList>
            <person name="Palmer J.M."/>
        </authorList>
    </citation>
    <scope>NUCLEOTIDE SEQUENCE [LARGE SCALE GENOMIC DNA]</scope>
    <source>
        <strain evidence="2 3">AS_MEX2019</strain>
        <tissue evidence="2">Muscle</tissue>
    </source>
</reference>